<evidence type="ECO:0000256" key="1">
    <source>
        <dbReference type="ARBA" id="ARBA00022723"/>
    </source>
</evidence>
<dbReference type="Proteomes" id="UP000297604">
    <property type="component" value="Unassembled WGS sequence"/>
</dbReference>
<dbReference type="EMBL" id="SOFS01000033">
    <property type="protein sequence ID" value="TFC18396.1"/>
    <property type="molecule type" value="Genomic_DNA"/>
</dbReference>
<accession>A0ABY2IKB1</accession>
<keyword evidence="3 4" id="KW-0413">Isomerase</keyword>
<evidence type="ECO:0000313" key="4">
    <source>
        <dbReference type="EMBL" id="TFC18396.1"/>
    </source>
</evidence>
<evidence type="ECO:0000256" key="3">
    <source>
        <dbReference type="ARBA" id="ARBA00023235"/>
    </source>
</evidence>
<protein>
    <submittedName>
        <fullName evidence="4">Rhamnose isomerase</fullName>
    </submittedName>
</protein>
<feature type="non-terminal residue" evidence="4">
    <location>
        <position position="119"/>
    </location>
</feature>
<gene>
    <name evidence="4" type="ORF">E3O46_14215</name>
</gene>
<dbReference type="InterPro" id="IPR050337">
    <property type="entry name" value="L-rhamnose_isomerase"/>
</dbReference>
<dbReference type="PANTHER" id="PTHR30268:SF0">
    <property type="entry name" value="L-RHAMNOSE ISOMERASE"/>
    <property type="match status" value="1"/>
</dbReference>
<comment type="caution">
    <text evidence="4">The sequence shown here is derived from an EMBL/GenBank/DDBJ whole genome shotgun (WGS) entry which is preliminary data.</text>
</comment>
<evidence type="ECO:0000256" key="2">
    <source>
        <dbReference type="ARBA" id="ARBA00023211"/>
    </source>
</evidence>
<dbReference type="Gene3D" id="3.20.20.150">
    <property type="entry name" value="Divalent-metal-dependent TIM barrel enzymes"/>
    <property type="match status" value="1"/>
</dbReference>
<dbReference type="GO" id="GO:0016853">
    <property type="term" value="F:isomerase activity"/>
    <property type="evidence" value="ECO:0007669"/>
    <property type="project" value="UniProtKB-KW"/>
</dbReference>
<keyword evidence="5" id="KW-1185">Reference proteome</keyword>
<reference evidence="4 5" key="1">
    <citation type="submission" date="2019-03" db="EMBL/GenBank/DDBJ databases">
        <title>Genomics of glacier-inhabiting Cryobacterium strains.</title>
        <authorList>
            <person name="Liu Q."/>
            <person name="Xin Y.-H."/>
        </authorList>
    </citation>
    <scope>NUCLEOTIDE SEQUENCE [LARGE SCALE GENOMIC DNA]</scope>
    <source>
        <strain evidence="4 5">MDB1-5</strain>
    </source>
</reference>
<name>A0ABY2IKB1_9MICO</name>
<organism evidence="4 5">
    <name type="scientific">Cryobacterium glucosi</name>
    <dbReference type="NCBI Taxonomy" id="1259175"/>
    <lineage>
        <taxon>Bacteria</taxon>
        <taxon>Bacillati</taxon>
        <taxon>Actinomycetota</taxon>
        <taxon>Actinomycetes</taxon>
        <taxon>Micrococcales</taxon>
        <taxon>Microbacteriaceae</taxon>
        <taxon>Cryobacterium</taxon>
    </lineage>
</organism>
<dbReference type="SUPFAM" id="SSF51658">
    <property type="entry name" value="Xylose isomerase-like"/>
    <property type="match status" value="1"/>
</dbReference>
<keyword evidence="1" id="KW-0479">Metal-binding</keyword>
<proteinExistence type="predicted"/>
<dbReference type="InterPro" id="IPR036237">
    <property type="entry name" value="Xyl_isomerase-like_sf"/>
</dbReference>
<sequence>MSPDTLAQLEGQVIELPSWAFGNSGTRFKVFGTPGTPRTIQEKISDAAQVHQVTGLSPKVALHIPWDKVDDYTGLREFAAEKGLTLGTVNSNTFQDDAYKFGSLTHIDPKVRQMAIDHH</sequence>
<evidence type="ECO:0000313" key="5">
    <source>
        <dbReference type="Proteomes" id="UP000297604"/>
    </source>
</evidence>
<keyword evidence="2" id="KW-0464">Manganese</keyword>
<dbReference type="PANTHER" id="PTHR30268">
    <property type="entry name" value="L-RHAMNOSE ISOMERASE"/>
    <property type="match status" value="1"/>
</dbReference>